<dbReference type="PANTHER" id="PTHR33492:SF4">
    <property type="entry name" value="OS02G0174300 PROTEIN"/>
    <property type="match status" value="1"/>
</dbReference>
<dbReference type="EMBL" id="QZWG01000017">
    <property type="protein sequence ID" value="RZB57657.1"/>
    <property type="molecule type" value="Genomic_DNA"/>
</dbReference>
<dbReference type="InterPro" id="IPR044822">
    <property type="entry name" value="Myb_DNA-bind_4"/>
</dbReference>
<name>A0A445G8Y9_GLYSO</name>
<comment type="caution">
    <text evidence="3">The sequence shown here is derived from an EMBL/GenBank/DDBJ whole genome shotgun (WGS) entry which is preliminary data.</text>
</comment>
<feature type="compositionally biased region" description="Basic and acidic residues" evidence="1">
    <location>
        <begin position="164"/>
        <end position="175"/>
    </location>
</feature>
<evidence type="ECO:0000259" key="2">
    <source>
        <dbReference type="PROSITE" id="PS50090"/>
    </source>
</evidence>
<dbReference type="Gramene" id="XM_028352787.1">
    <property type="protein sequence ID" value="XP_028208588.1"/>
    <property type="gene ID" value="LOC114391812"/>
</dbReference>
<dbReference type="PANTHER" id="PTHR33492">
    <property type="entry name" value="OSJNBA0043A12.37 PROTEIN-RELATED"/>
    <property type="match status" value="1"/>
</dbReference>
<dbReference type="InterPro" id="IPR001005">
    <property type="entry name" value="SANT/Myb"/>
</dbReference>
<dbReference type="Gene3D" id="1.10.10.60">
    <property type="entry name" value="Homeodomain-like"/>
    <property type="match status" value="1"/>
</dbReference>
<dbReference type="Pfam" id="PF13837">
    <property type="entry name" value="Myb_DNA-bind_4"/>
    <property type="match status" value="1"/>
</dbReference>
<sequence length="316" mass="35815">MKEHDEDVITNAVSGSAVRRTRSQAEPDWSVTESLILVNEVAAVEADCSVALSSYQQWNIIAENCAALDVPRSLPQCRRKWRALLNDYDGARGERRALPPGFEREVFEAVERVVRAREERGLVDPESDDEEDGNDEHDATVEIGSKRKRQRSKSRHQVQKPKKFHEQRPDDSHEEGPEDDDNSEDEYLKDFLESRPKLKGTAERPPKHLVMPPKSLGEVELNENYHQIERPKPIGTERITISREENEETLSLKLQELAVEIEAIASESAADYKGGGSQNLEDSYDFTRGQGDKLIVSLGNFFNTLKCLCDTPQECK</sequence>
<evidence type="ECO:0000313" key="3">
    <source>
        <dbReference type="EMBL" id="RZB57657.1"/>
    </source>
</evidence>
<reference evidence="3 4" key="1">
    <citation type="submission" date="2018-09" db="EMBL/GenBank/DDBJ databases">
        <title>A high-quality reference genome of wild soybean provides a powerful tool to mine soybean genomes.</title>
        <authorList>
            <person name="Xie M."/>
            <person name="Chung C.Y.L."/>
            <person name="Li M.-W."/>
            <person name="Wong F.-L."/>
            <person name="Chan T.-F."/>
            <person name="Lam H.-M."/>
        </authorList>
    </citation>
    <scope>NUCLEOTIDE SEQUENCE [LARGE SCALE GENOMIC DNA]</scope>
    <source>
        <strain evidence="4">cv. W05</strain>
        <tissue evidence="3">Hypocotyl of etiolated seedlings</tissue>
    </source>
</reference>
<dbReference type="PROSITE" id="PS50090">
    <property type="entry name" value="MYB_LIKE"/>
    <property type="match status" value="1"/>
</dbReference>
<accession>A0A445G8Y9</accession>
<dbReference type="AlphaFoldDB" id="A0A445G8Y9"/>
<feature type="compositionally biased region" description="Acidic residues" evidence="1">
    <location>
        <begin position="125"/>
        <end position="135"/>
    </location>
</feature>
<feature type="region of interest" description="Disordered" evidence="1">
    <location>
        <begin position="118"/>
        <end position="184"/>
    </location>
</feature>
<feature type="domain" description="Myb-like" evidence="2">
    <location>
        <begin position="29"/>
        <end position="85"/>
    </location>
</feature>
<protein>
    <recommendedName>
        <fullName evidence="2">Myb-like domain-containing protein</fullName>
    </recommendedName>
</protein>
<evidence type="ECO:0000256" key="1">
    <source>
        <dbReference type="SAM" id="MobiDB-lite"/>
    </source>
</evidence>
<proteinExistence type="predicted"/>
<evidence type="ECO:0000313" key="4">
    <source>
        <dbReference type="Proteomes" id="UP000289340"/>
    </source>
</evidence>
<keyword evidence="4" id="KW-1185">Reference proteome</keyword>
<organism evidence="3 4">
    <name type="scientific">Glycine soja</name>
    <name type="common">Wild soybean</name>
    <dbReference type="NCBI Taxonomy" id="3848"/>
    <lineage>
        <taxon>Eukaryota</taxon>
        <taxon>Viridiplantae</taxon>
        <taxon>Streptophyta</taxon>
        <taxon>Embryophyta</taxon>
        <taxon>Tracheophyta</taxon>
        <taxon>Spermatophyta</taxon>
        <taxon>Magnoliopsida</taxon>
        <taxon>eudicotyledons</taxon>
        <taxon>Gunneridae</taxon>
        <taxon>Pentapetalae</taxon>
        <taxon>rosids</taxon>
        <taxon>fabids</taxon>
        <taxon>Fabales</taxon>
        <taxon>Fabaceae</taxon>
        <taxon>Papilionoideae</taxon>
        <taxon>50 kb inversion clade</taxon>
        <taxon>NPAAA clade</taxon>
        <taxon>indigoferoid/millettioid clade</taxon>
        <taxon>Phaseoleae</taxon>
        <taxon>Glycine</taxon>
        <taxon>Glycine subgen. Soja</taxon>
    </lineage>
</organism>
<dbReference type="Proteomes" id="UP000289340">
    <property type="component" value="Chromosome 17"/>
</dbReference>
<feature type="compositionally biased region" description="Basic residues" evidence="1">
    <location>
        <begin position="146"/>
        <end position="163"/>
    </location>
</feature>
<gene>
    <name evidence="3" type="ORF">D0Y65_046360</name>
</gene>